<dbReference type="STRING" id="92696.A0A4R0RPW3"/>
<sequence length="404" mass="43669">MAAGLPPEGRVVASLWGRNNEPEMHMDEDRVTAPGGYMYTGPCMFPNLSSSSSPLICTFRPEHISEATVPYPIPPAVVMSTTSLPSYNARHSQARIPSYSAEPQAFEQRLAWSNRNTTHRPTAEFVKQSKGGTISLRLKDQEHNATLPVYGCGAVIAGTVDLAKTDGVTAVEIKIEGSLHLREIAEGGTTSHKLCLSRLPLWSREQPMGPCPLSLPFSLTLPTTFSDGKDAYSLPPTHEVHLSGVPGFRATIDYSVTAYVHKAKSTSLLPIKNKSPVVLDGTKTDIWSVTTIGEGVFRHSVDGADFMSFVGEIRINDDVKLSGFKAGGLVIKDCIVLSVHPPEPAKCPFTELRMVIPVRLTTDSWSTDGSVLLAGSEYSIPSSPSPEEGQYGPPGLGQWREGLR</sequence>
<reference evidence="2 3" key="1">
    <citation type="submission" date="2018-11" db="EMBL/GenBank/DDBJ databases">
        <title>Genome assembly of Steccherinum ochraceum LE-BIN_3174, the white-rot fungus of the Steccherinaceae family (The Residual Polyporoid clade, Polyporales, Basidiomycota).</title>
        <authorList>
            <person name="Fedorova T.V."/>
            <person name="Glazunova O.A."/>
            <person name="Landesman E.O."/>
            <person name="Moiseenko K.V."/>
            <person name="Psurtseva N.V."/>
            <person name="Savinova O.S."/>
            <person name="Shakhova N.V."/>
            <person name="Tyazhelova T.V."/>
            <person name="Vasina D.V."/>
        </authorList>
    </citation>
    <scope>NUCLEOTIDE SEQUENCE [LARGE SCALE GENOMIC DNA]</scope>
    <source>
        <strain evidence="2 3">LE-BIN_3174</strain>
    </source>
</reference>
<evidence type="ECO:0000313" key="3">
    <source>
        <dbReference type="Proteomes" id="UP000292702"/>
    </source>
</evidence>
<accession>A0A4R0RPW3</accession>
<dbReference type="AlphaFoldDB" id="A0A4R0RPW3"/>
<keyword evidence="3" id="KW-1185">Reference proteome</keyword>
<evidence type="ECO:0000256" key="1">
    <source>
        <dbReference type="SAM" id="MobiDB-lite"/>
    </source>
</evidence>
<feature type="compositionally biased region" description="Low complexity" evidence="1">
    <location>
        <begin position="377"/>
        <end position="388"/>
    </location>
</feature>
<protein>
    <submittedName>
        <fullName evidence="2">Uncharacterized protein</fullName>
    </submittedName>
</protein>
<dbReference type="OrthoDB" id="3242181at2759"/>
<feature type="region of interest" description="Disordered" evidence="1">
    <location>
        <begin position="377"/>
        <end position="404"/>
    </location>
</feature>
<comment type="caution">
    <text evidence="2">The sequence shown here is derived from an EMBL/GenBank/DDBJ whole genome shotgun (WGS) entry which is preliminary data.</text>
</comment>
<evidence type="ECO:0000313" key="2">
    <source>
        <dbReference type="EMBL" id="TCD70761.1"/>
    </source>
</evidence>
<proteinExistence type="predicted"/>
<gene>
    <name evidence="2" type="ORF">EIP91_001790</name>
</gene>
<dbReference type="Proteomes" id="UP000292702">
    <property type="component" value="Unassembled WGS sequence"/>
</dbReference>
<organism evidence="2 3">
    <name type="scientific">Steccherinum ochraceum</name>
    <dbReference type="NCBI Taxonomy" id="92696"/>
    <lineage>
        <taxon>Eukaryota</taxon>
        <taxon>Fungi</taxon>
        <taxon>Dikarya</taxon>
        <taxon>Basidiomycota</taxon>
        <taxon>Agaricomycotina</taxon>
        <taxon>Agaricomycetes</taxon>
        <taxon>Polyporales</taxon>
        <taxon>Steccherinaceae</taxon>
        <taxon>Steccherinum</taxon>
    </lineage>
</organism>
<dbReference type="EMBL" id="RWJN01000015">
    <property type="protein sequence ID" value="TCD70761.1"/>
    <property type="molecule type" value="Genomic_DNA"/>
</dbReference>
<name>A0A4R0RPW3_9APHY</name>